<dbReference type="AlphaFoldDB" id="A0A4Q1BZW4"/>
<name>A0A4Q1BZW4_9BACT</name>
<keyword evidence="2" id="KW-0812">Transmembrane</keyword>
<evidence type="ECO:0000313" key="4">
    <source>
        <dbReference type="Proteomes" id="UP000289455"/>
    </source>
</evidence>
<protein>
    <submittedName>
        <fullName evidence="3">Uncharacterized protein</fullName>
    </submittedName>
</protein>
<dbReference type="Proteomes" id="UP000289455">
    <property type="component" value="Unassembled WGS sequence"/>
</dbReference>
<sequence>MSRAKTKKEDLIAQAAIYEKELSSEVGEIKQQIKEKGSQVLLIGGVLLSAYLVYSLFSDSDKSEKKSKPESKEGGSFLGGAIKSYAIALALSLAKDKLLEYLQQLEENNQEVTSEK</sequence>
<dbReference type="OrthoDB" id="9969756at2"/>
<feature type="transmembrane region" description="Helical" evidence="2">
    <location>
        <begin position="77"/>
        <end position="94"/>
    </location>
</feature>
<gene>
    <name evidence="3" type="ORF">ESB04_05600</name>
</gene>
<comment type="caution">
    <text evidence="3">The sequence shown here is derived from an EMBL/GenBank/DDBJ whole genome shotgun (WGS) entry which is preliminary data.</text>
</comment>
<keyword evidence="2" id="KW-1133">Transmembrane helix</keyword>
<dbReference type="EMBL" id="SDHY01000003">
    <property type="protein sequence ID" value="RXK49649.1"/>
    <property type="molecule type" value="Genomic_DNA"/>
</dbReference>
<reference evidence="3 4" key="1">
    <citation type="submission" date="2019-01" db="EMBL/GenBank/DDBJ databases">
        <title>Cytophagaceae bacterium strain CAR-16.</title>
        <authorList>
            <person name="Chen W.-M."/>
        </authorList>
    </citation>
    <scope>NUCLEOTIDE SEQUENCE [LARGE SCALE GENOMIC DNA]</scope>
    <source>
        <strain evidence="3 4">CAR-16</strain>
    </source>
</reference>
<feature type="region of interest" description="Disordered" evidence="1">
    <location>
        <begin position="59"/>
        <end position="78"/>
    </location>
</feature>
<evidence type="ECO:0000256" key="1">
    <source>
        <dbReference type="SAM" id="MobiDB-lite"/>
    </source>
</evidence>
<accession>A0A4Q1BZW4</accession>
<keyword evidence="4" id="KW-1185">Reference proteome</keyword>
<organism evidence="3 4">
    <name type="scientific">Aquirufa rosea</name>
    <dbReference type="NCBI Taxonomy" id="2509241"/>
    <lineage>
        <taxon>Bacteria</taxon>
        <taxon>Pseudomonadati</taxon>
        <taxon>Bacteroidota</taxon>
        <taxon>Cytophagia</taxon>
        <taxon>Cytophagales</taxon>
        <taxon>Flectobacillaceae</taxon>
        <taxon>Aquirufa</taxon>
    </lineage>
</organism>
<dbReference type="RefSeq" id="WP_129026746.1">
    <property type="nucleotide sequence ID" value="NZ_SDHY01000003.1"/>
</dbReference>
<proteinExistence type="predicted"/>
<feature type="transmembrane region" description="Helical" evidence="2">
    <location>
        <begin position="40"/>
        <end position="57"/>
    </location>
</feature>
<feature type="compositionally biased region" description="Basic and acidic residues" evidence="1">
    <location>
        <begin position="59"/>
        <end position="73"/>
    </location>
</feature>
<evidence type="ECO:0000256" key="2">
    <source>
        <dbReference type="SAM" id="Phobius"/>
    </source>
</evidence>
<keyword evidence="2" id="KW-0472">Membrane</keyword>
<evidence type="ECO:0000313" key="3">
    <source>
        <dbReference type="EMBL" id="RXK49649.1"/>
    </source>
</evidence>